<evidence type="ECO:0000313" key="3">
    <source>
        <dbReference type="Proteomes" id="UP000315252"/>
    </source>
</evidence>
<sequence>MPDFTIVLGNKAYSSWSLRGWLPLKLCGADFDEVIVPLRQSDSRERLLEASPAGKVPVLKTDKGTVSDSLAIAEYLAERFPAAGLWPDDPWARAMARSVTAEMHSSFPNLRNECPMDVRSRHEGRQLSDATRKDIERITEIWRDCRDNFGSGGDFLFGSFGIADAFFAPVVSRFVTYDVDLDPVCSAYRDAVMTRPEMREWIEAGLAEPWIIEFGN</sequence>
<evidence type="ECO:0000259" key="1">
    <source>
        <dbReference type="PROSITE" id="PS50404"/>
    </source>
</evidence>
<dbReference type="InterPro" id="IPR040079">
    <property type="entry name" value="Glutathione_S-Trfase"/>
</dbReference>
<feature type="domain" description="GST N-terminal" evidence="1">
    <location>
        <begin position="4"/>
        <end position="84"/>
    </location>
</feature>
<evidence type="ECO:0000313" key="2">
    <source>
        <dbReference type="EMBL" id="TQV83245.1"/>
    </source>
</evidence>
<dbReference type="PANTHER" id="PTHR42673:SF4">
    <property type="entry name" value="MALEYLACETOACETATE ISOMERASE"/>
    <property type="match status" value="1"/>
</dbReference>
<dbReference type="Proteomes" id="UP000315252">
    <property type="component" value="Unassembled WGS sequence"/>
</dbReference>
<proteinExistence type="predicted"/>
<accession>A0A545U1A3</accession>
<dbReference type="RefSeq" id="WP_142894346.1">
    <property type="nucleotide sequence ID" value="NZ_ML660052.1"/>
</dbReference>
<dbReference type="CDD" id="cd03043">
    <property type="entry name" value="GST_N_1"/>
    <property type="match status" value="1"/>
</dbReference>
<dbReference type="InterPro" id="IPR036282">
    <property type="entry name" value="Glutathione-S-Trfase_C_sf"/>
</dbReference>
<dbReference type="Gene3D" id="3.40.30.10">
    <property type="entry name" value="Glutaredoxin"/>
    <property type="match status" value="1"/>
</dbReference>
<dbReference type="AlphaFoldDB" id="A0A545U1A3"/>
<dbReference type="GO" id="GO:0006749">
    <property type="term" value="P:glutathione metabolic process"/>
    <property type="evidence" value="ECO:0007669"/>
    <property type="project" value="TreeGrafter"/>
</dbReference>
<dbReference type="OrthoDB" id="9799538at2"/>
<dbReference type="PANTHER" id="PTHR42673">
    <property type="entry name" value="MALEYLACETOACETATE ISOMERASE"/>
    <property type="match status" value="1"/>
</dbReference>
<keyword evidence="2" id="KW-0808">Transferase</keyword>
<dbReference type="Pfam" id="PF13410">
    <property type="entry name" value="GST_C_2"/>
    <property type="match status" value="1"/>
</dbReference>
<dbReference type="CDD" id="cd03194">
    <property type="entry name" value="GST_C_3"/>
    <property type="match status" value="1"/>
</dbReference>
<dbReference type="EMBL" id="VHSH01000001">
    <property type="protein sequence ID" value="TQV83245.1"/>
    <property type="molecule type" value="Genomic_DNA"/>
</dbReference>
<dbReference type="PROSITE" id="PS50404">
    <property type="entry name" value="GST_NTER"/>
    <property type="match status" value="1"/>
</dbReference>
<dbReference type="Pfam" id="PF13409">
    <property type="entry name" value="GST_N_2"/>
    <property type="match status" value="1"/>
</dbReference>
<dbReference type="InterPro" id="IPR036249">
    <property type="entry name" value="Thioredoxin-like_sf"/>
</dbReference>
<dbReference type="SFLD" id="SFLDS00019">
    <property type="entry name" value="Glutathione_Transferase_(cytos"/>
    <property type="match status" value="1"/>
</dbReference>
<dbReference type="Gene3D" id="1.20.1050.10">
    <property type="match status" value="1"/>
</dbReference>
<comment type="caution">
    <text evidence="2">The sequence shown here is derived from an EMBL/GenBank/DDBJ whole genome shotgun (WGS) entry which is preliminary data.</text>
</comment>
<dbReference type="SUPFAM" id="SSF47616">
    <property type="entry name" value="GST C-terminal domain-like"/>
    <property type="match status" value="1"/>
</dbReference>
<reference evidence="2 3" key="1">
    <citation type="submission" date="2019-06" db="EMBL/GenBank/DDBJ databases">
        <title>Whole genome sequence for Rhodospirillaceae sp. R148.</title>
        <authorList>
            <person name="Wang G."/>
        </authorList>
    </citation>
    <scope>NUCLEOTIDE SEQUENCE [LARGE SCALE GENOMIC DNA]</scope>
    <source>
        <strain evidence="2 3">R148</strain>
    </source>
</reference>
<name>A0A545U1A3_9PROT</name>
<dbReference type="SUPFAM" id="SSF52833">
    <property type="entry name" value="Thioredoxin-like"/>
    <property type="match status" value="1"/>
</dbReference>
<gene>
    <name evidence="2" type="ORF">FKG95_01185</name>
</gene>
<protein>
    <submittedName>
        <fullName evidence="2">Glutathione S-transferase family protein</fullName>
    </submittedName>
</protein>
<dbReference type="GO" id="GO:0016034">
    <property type="term" value="F:maleylacetoacetate isomerase activity"/>
    <property type="evidence" value="ECO:0007669"/>
    <property type="project" value="TreeGrafter"/>
</dbReference>
<dbReference type="InterPro" id="IPR004045">
    <property type="entry name" value="Glutathione_S-Trfase_N"/>
</dbReference>
<keyword evidence="3" id="KW-1185">Reference proteome</keyword>
<dbReference type="GO" id="GO:0004364">
    <property type="term" value="F:glutathione transferase activity"/>
    <property type="evidence" value="ECO:0007669"/>
    <property type="project" value="TreeGrafter"/>
</dbReference>
<organism evidence="2 3">
    <name type="scientific">Denitrobaculum tricleocarpae</name>
    <dbReference type="NCBI Taxonomy" id="2591009"/>
    <lineage>
        <taxon>Bacteria</taxon>
        <taxon>Pseudomonadati</taxon>
        <taxon>Pseudomonadota</taxon>
        <taxon>Alphaproteobacteria</taxon>
        <taxon>Rhodospirillales</taxon>
        <taxon>Rhodospirillaceae</taxon>
        <taxon>Denitrobaculum</taxon>
    </lineage>
</organism>
<dbReference type="GO" id="GO:0006559">
    <property type="term" value="P:L-phenylalanine catabolic process"/>
    <property type="evidence" value="ECO:0007669"/>
    <property type="project" value="TreeGrafter"/>
</dbReference>